<feature type="coiled-coil region" evidence="2">
    <location>
        <begin position="43"/>
        <end position="113"/>
    </location>
</feature>
<dbReference type="InterPro" id="IPR006143">
    <property type="entry name" value="RND_pump_MFP"/>
</dbReference>
<evidence type="ECO:0000313" key="6">
    <source>
        <dbReference type="Proteomes" id="UP000006334"/>
    </source>
</evidence>
<proteinExistence type="inferred from homology"/>
<dbReference type="EMBL" id="BAEN01000006">
    <property type="protein sequence ID" value="GAC12822.1"/>
    <property type="molecule type" value="Genomic_DNA"/>
</dbReference>
<dbReference type="NCBIfam" id="TIGR01730">
    <property type="entry name" value="RND_mfp"/>
    <property type="match status" value="1"/>
</dbReference>
<dbReference type="PANTHER" id="PTHR30469:SF12">
    <property type="entry name" value="MULTIDRUG RESISTANCE PROTEIN MDTA"/>
    <property type="match status" value="1"/>
</dbReference>
<dbReference type="Gene3D" id="2.40.50.100">
    <property type="match status" value="1"/>
</dbReference>
<dbReference type="STRING" id="1127673.GLIP_0168"/>
<dbReference type="Gene3D" id="2.40.30.170">
    <property type="match status" value="1"/>
</dbReference>
<sequence length="359" mass="39550">MSQISGQIVYVDDAFRNGGFFEKGDLLVGIDDSDYLAEVNIAKANLVSAQQSLAEEMARAEQARIDWQRLGDQQKPSDLVLRIPQQESAKANLASAKAQLDKAELSLKRTKITAPYSGRIVSQNVDFGSVVSSNTVLASIYATDYLEVRLAINNNDLGFVNLPESNTDNSLSTHPVNVTFTSDLIGKQSWSGKIVRTESSIDSVSRQLYVVAQIDDPFNQAVHRGVAIKIGEYLTAEIEGKKVEDALVIPVTAIYQGTYVYIEEDGVLLRKDIQVAWQNDKQALVKSGLQANQALVTTPLGQVSSGTAVMVSNLSDRDVETQKRREFSGADRPERPKRNPQNADRKQRPEHKQLANKES</sequence>
<dbReference type="Pfam" id="PF25917">
    <property type="entry name" value="BSH_RND"/>
    <property type="match status" value="1"/>
</dbReference>
<organism evidence="5 6">
    <name type="scientific">Aliiglaciecola lipolytica E3</name>
    <dbReference type="NCBI Taxonomy" id="1127673"/>
    <lineage>
        <taxon>Bacteria</taxon>
        <taxon>Pseudomonadati</taxon>
        <taxon>Pseudomonadota</taxon>
        <taxon>Gammaproteobacteria</taxon>
        <taxon>Alteromonadales</taxon>
        <taxon>Alteromonadaceae</taxon>
        <taxon>Aliiglaciecola</taxon>
    </lineage>
</organism>
<evidence type="ECO:0000256" key="3">
    <source>
        <dbReference type="SAM" id="MobiDB-lite"/>
    </source>
</evidence>
<comment type="similarity">
    <text evidence="1">Belongs to the membrane fusion protein (MFP) (TC 8.A.1) family.</text>
</comment>
<dbReference type="GO" id="GO:1990281">
    <property type="term" value="C:efflux pump complex"/>
    <property type="evidence" value="ECO:0007669"/>
    <property type="project" value="TreeGrafter"/>
</dbReference>
<protein>
    <submittedName>
        <fullName evidence="5">Secretion protein</fullName>
    </submittedName>
</protein>
<dbReference type="Gene3D" id="2.40.420.20">
    <property type="match status" value="1"/>
</dbReference>
<evidence type="ECO:0000256" key="1">
    <source>
        <dbReference type="ARBA" id="ARBA00009477"/>
    </source>
</evidence>
<dbReference type="InterPro" id="IPR058625">
    <property type="entry name" value="MdtA-like_BSH"/>
</dbReference>
<dbReference type="GO" id="GO:0015562">
    <property type="term" value="F:efflux transmembrane transporter activity"/>
    <property type="evidence" value="ECO:0007669"/>
    <property type="project" value="TreeGrafter"/>
</dbReference>
<name>K6Y3K1_9ALTE</name>
<gene>
    <name evidence="5" type="ORF">GLIP_0168</name>
</gene>
<dbReference type="Proteomes" id="UP000006334">
    <property type="component" value="Unassembled WGS sequence"/>
</dbReference>
<dbReference type="AlphaFoldDB" id="K6Y3K1"/>
<dbReference type="PANTHER" id="PTHR30469">
    <property type="entry name" value="MULTIDRUG RESISTANCE PROTEIN MDTA"/>
    <property type="match status" value="1"/>
</dbReference>
<dbReference type="eggNOG" id="COG0845">
    <property type="taxonomic scope" value="Bacteria"/>
</dbReference>
<keyword evidence="6" id="KW-1185">Reference proteome</keyword>
<evidence type="ECO:0000256" key="2">
    <source>
        <dbReference type="SAM" id="Coils"/>
    </source>
</evidence>
<dbReference type="Gene3D" id="1.10.287.470">
    <property type="entry name" value="Helix hairpin bin"/>
    <property type="match status" value="1"/>
</dbReference>
<accession>K6Y3K1</accession>
<evidence type="ECO:0000259" key="4">
    <source>
        <dbReference type="Pfam" id="PF25917"/>
    </source>
</evidence>
<dbReference type="SUPFAM" id="SSF111369">
    <property type="entry name" value="HlyD-like secretion proteins"/>
    <property type="match status" value="1"/>
</dbReference>
<comment type="caution">
    <text evidence="5">The sequence shown here is derived from an EMBL/GenBank/DDBJ whole genome shotgun (WGS) entry which is preliminary data.</text>
</comment>
<keyword evidence="2" id="KW-0175">Coiled coil</keyword>
<feature type="compositionally biased region" description="Basic and acidic residues" evidence="3">
    <location>
        <begin position="315"/>
        <end position="359"/>
    </location>
</feature>
<feature type="domain" description="Multidrug resistance protein MdtA-like barrel-sandwich hybrid" evidence="4">
    <location>
        <begin position="2"/>
        <end position="138"/>
    </location>
</feature>
<evidence type="ECO:0000313" key="5">
    <source>
        <dbReference type="EMBL" id="GAC12822.1"/>
    </source>
</evidence>
<feature type="region of interest" description="Disordered" evidence="3">
    <location>
        <begin position="314"/>
        <end position="359"/>
    </location>
</feature>
<reference evidence="5 6" key="1">
    <citation type="journal article" date="2017" name="Antonie Van Leeuwenhoek">
        <title>Rhizobium rhizosphaerae sp. nov., a novel species isolated from rice rhizosphere.</title>
        <authorList>
            <person name="Zhao J.J."/>
            <person name="Zhang J."/>
            <person name="Zhang R.J."/>
            <person name="Zhang C.W."/>
            <person name="Yin H.Q."/>
            <person name="Zhang X.X."/>
        </authorList>
    </citation>
    <scope>NUCLEOTIDE SEQUENCE [LARGE SCALE GENOMIC DNA]</scope>
    <source>
        <strain evidence="5 6">E3</strain>
    </source>
</reference>